<sequence length="86" mass="8984">MTPLSPPVLNDRLVQSANHPQALKPREIESPIEAMEPGGGVAAAALGVADPRMAMEIRAARAADPRQVTDMAAPSIDEALWNGTDG</sequence>
<dbReference type="Proteomes" id="UP001500620">
    <property type="component" value="Unassembled WGS sequence"/>
</dbReference>
<reference evidence="3" key="1">
    <citation type="journal article" date="2019" name="Int. J. Syst. Evol. Microbiol.">
        <title>The Global Catalogue of Microorganisms (GCM) 10K type strain sequencing project: providing services to taxonomists for standard genome sequencing and annotation.</title>
        <authorList>
            <consortium name="The Broad Institute Genomics Platform"/>
            <consortium name="The Broad Institute Genome Sequencing Center for Infectious Disease"/>
            <person name="Wu L."/>
            <person name="Ma J."/>
        </authorList>
    </citation>
    <scope>NUCLEOTIDE SEQUENCE [LARGE SCALE GENOMIC DNA]</scope>
    <source>
        <strain evidence="3">JCM 17441</strain>
    </source>
</reference>
<comment type="caution">
    <text evidence="2">The sequence shown here is derived from an EMBL/GenBank/DDBJ whole genome shotgun (WGS) entry which is preliminary data.</text>
</comment>
<feature type="region of interest" description="Disordered" evidence="1">
    <location>
        <begin position="1"/>
        <end position="26"/>
    </location>
</feature>
<evidence type="ECO:0000313" key="3">
    <source>
        <dbReference type="Proteomes" id="UP001500620"/>
    </source>
</evidence>
<name>A0ABP8DCE4_9ACTN</name>
<gene>
    <name evidence="2" type="ORF">GCM10022255_049950</name>
</gene>
<proteinExistence type="predicted"/>
<evidence type="ECO:0000256" key="1">
    <source>
        <dbReference type="SAM" id="MobiDB-lite"/>
    </source>
</evidence>
<feature type="region of interest" description="Disordered" evidence="1">
    <location>
        <begin position="66"/>
        <end position="86"/>
    </location>
</feature>
<protein>
    <submittedName>
        <fullName evidence="2">Uncharacterized protein</fullName>
    </submittedName>
</protein>
<evidence type="ECO:0000313" key="2">
    <source>
        <dbReference type="EMBL" id="GAA4252581.1"/>
    </source>
</evidence>
<keyword evidence="3" id="KW-1185">Reference proteome</keyword>
<accession>A0ABP8DCE4</accession>
<organism evidence="2 3">
    <name type="scientific">Dactylosporangium darangshiense</name>
    <dbReference type="NCBI Taxonomy" id="579108"/>
    <lineage>
        <taxon>Bacteria</taxon>
        <taxon>Bacillati</taxon>
        <taxon>Actinomycetota</taxon>
        <taxon>Actinomycetes</taxon>
        <taxon>Micromonosporales</taxon>
        <taxon>Micromonosporaceae</taxon>
        <taxon>Dactylosporangium</taxon>
    </lineage>
</organism>
<dbReference type="EMBL" id="BAABAT010000013">
    <property type="protein sequence ID" value="GAA4252581.1"/>
    <property type="molecule type" value="Genomic_DNA"/>
</dbReference>